<protein>
    <recommendedName>
        <fullName evidence="2">VWFA domain-containing protein</fullName>
    </recommendedName>
</protein>
<dbReference type="Proteomes" id="UP000230423">
    <property type="component" value="Unassembled WGS sequence"/>
</dbReference>
<dbReference type="PROSITE" id="PS50234">
    <property type="entry name" value="VWFA"/>
    <property type="match status" value="1"/>
</dbReference>
<feature type="region of interest" description="Disordered" evidence="1">
    <location>
        <begin position="1"/>
        <end position="172"/>
    </location>
</feature>
<dbReference type="Pfam" id="PF00092">
    <property type="entry name" value="VWA"/>
    <property type="match status" value="1"/>
</dbReference>
<evidence type="ECO:0000313" key="3">
    <source>
        <dbReference type="EMBL" id="PIO61241.1"/>
    </source>
</evidence>
<gene>
    <name evidence="3" type="ORF">TELCIR_17242</name>
</gene>
<dbReference type="InterPro" id="IPR053224">
    <property type="entry name" value="Sensory_adhesion_molecule"/>
</dbReference>
<feature type="compositionally biased region" description="Basic and acidic residues" evidence="1">
    <location>
        <begin position="212"/>
        <end position="222"/>
    </location>
</feature>
<dbReference type="PANTHER" id="PTHR31460:SF3">
    <property type="entry name" value="MESOCENTIN"/>
    <property type="match status" value="1"/>
</dbReference>
<feature type="compositionally biased region" description="Basic and acidic residues" evidence="1">
    <location>
        <begin position="67"/>
        <end position="77"/>
    </location>
</feature>
<feature type="region of interest" description="Disordered" evidence="1">
    <location>
        <begin position="202"/>
        <end position="243"/>
    </location>
</feature>
<dbReference type="AlphaFoldDB" id="A0A2G9TTA5"/>
<dbReference type="InterPro" id="IPR036465">
    <property type="entry name" value="vWFA_dom_sf"/>
</dbReference>
<dbReference type="EMBL" id="KZ353969">
    <property type="protein sequence ID" value="PIO61241.1"/>
    <property type="molecule type" value="Genomic_DNA"/>
</dbReference>
<dbReference type="PANTHER" id="PTHR31460">
    <property type="match status" value="1"/>
</dbReference>
<feature type="compositionally biased region" description="Basic and acidic residues" evidence="1">
    <location>
        <begin position="107"/>
        <end position="117"/>
    </location>
</feature>
<name>A0A2G9TTA5_TELCI</name>
<dbReference type="SUPFAM" id="SSF63829">
    <property type="entry name" value="Calcium-dependent phosphotriesterase"/>
    <property type="match status" value="1"/>
</dbReference>
<sequence>MFAGTIIEKDEEGRPLGPDGQVLPTDDAGNFIYPAVGPDGSPLPTDQHRRPIHPVLGPDGSPLPTDDSGHPLGKDGRPIPTDRSGVPLDKDGEPLPTDSSGHYVTVPREETAGKELPTDQSGNLIYPVTKPDGSPLPTDASGNFVTDEGTIIEKDEEGRPLGPDGQVLPTDDAGNFIYPAVGPDGSPLPTDEHKRPIHLVLGPDGSPLPTDDSGHPLGKDGRPIPTDRSGVPLDKDGEPLPIDSSGHYVTVLGDEEETIAEPGRPGLPESVAGVGQNCTIKNLKMDIVFAVDTRNMAKTTFHNVMKAISQFANNVDLSPDVTRFGLVYGSKEIVVPLTLGGYQEKEHMREQMRRVTFTEDSSSDVVSIDDPVKQQFDMFPRSDSSRIAIVIGQHLRRYDSPFHFLDK</sequence>
<dbReference type="Gene3D" id="3.40.50.410">
    <property type="entry name" value="von Willebrand factor, type A domain"/>
    <property type="match status" value="1"/>
</dbReference>
<reference evidence="3 4" key="1">
    <citation type="submission" date="2015-09" db="EMBL/GenBank/DDBJ databases">
        <title>Draft genome of the parasitic nematode Teladorsagia circumcincta isolate WARC Sus (inbred).</title>
        <authorList>
            <person name="Mitreva M."/>
        </authorList>
    </citation>
    <scope>NUCLEOTIDE SEQUENCE [LARGE SCALE GENOMIC DNA]</scope>
    <source>
        <strain evidence="3 4">S</strain>
    </source>
</reference>
<evidence type="ECO:0000313" key="4">
    <source>
        <dbReference type="Proteomes" id="UP000230423"/>
    </source>
</evidence>
<evidence type="ECO:0000259" key="2">
    <source>
        <dbReference type="PROSITE" id="PS50234"/>
    </source>
</evidence>
<dbReference type="OrthoDB" id="6022609at2759"/>
<evidence type="ECO:0000256" key="1">
    <source>
        <dbReference type="SAM" id="MobiDB-lite"/>
    </source>
</evidence>
<dbReference type="InterPro" id="IPR002035">
    <property type="entry name" value="VWF_A"/>
</dbReference>
<proteinExistence type="predicted"/>
<dbReference type="SUPFAM" id="SSF53300">
    <property type="entry name" value="vWA-like"/>
    <property type="match status" value="1"/>
</dbReference>
<keyword evidence="4" id="KW-1185">Reference proteome</keyword>
<feature type="domain" description="VWFA" evidence="2">
    <location>
        <begin position="286"/>
        <end position="391"/>
    </location>
</feature>
<organism evidence="3 4">
    <name type="scientific">Teladorsagia circumcincta</name>
    <name type="common">Brown stomach worm</name>
    <name type="synonym">Ostertagia circumcincta</name>
    <dbReference type="NCBI Taxonomy" id="45464"/>
    <lineage>
        <taxon>Eukaryota</taxon>
        <taxon>Metazoa</taxon>
        <taxon>Ecdysozoa</taxon>
        <taxon>Nematoda</taxon>
        <taxon>Chromadorea</taxon>
        <taxon>Rhabditida</taxon>
        <taxon>Rhabditina</taxon>
        <taxon>Rhabditomorpha</taxon>
        <taxon>Strongyloidea</taxon>
        <taxon>Trichostrongylidae</taxon>
        <taxon>Teladorsagia</taxon>
    </lineage>
</organism>
<accession>A0A2G9TTA5</accession>